<evidence type="ECO:0000313" key="1">
    <source>
        <dbReference type="EMBL" id="GGF07004.1"/>
    </source>
</evidence>
<comment type="caution">
    <text evidence="1">The sequence shown here is derived from an EMBL/GenBank/DDBJ whole genome shotgun (WGS) entry which is preliminary data.</text>
</comment>
<sequence length="168" mass="17998">MPVRITAKGFDALTELWQHSPAMVQEQLSSAMNESVAYAQYQVVSRTPLGSGDGGHLAASINSEVLINPAVSIGYVGTSKLYAEAVELGTKPHMPPIEPLVNWVEAVLSLEGDEAERVATLIALKINARGTTGKLMFKEGLEASEPYIQARFNEAMKLMINKLGGANA</sequence>
<keyword evidence="2" id="KW-1185">Reference proteome</keyword>
<name>A0ABQ1TZE8_9GAMM</name>
<organism evidence="1 2">
    <name type="scientific">Pseudoalteromonas gelatinilytica</name>
    <dbReference type="NCBI Taxonomy" id="1703256"/>
    <lineage>
        <taxon>Bacteria</taxon>
        <taxon>Pseudomonadati</taxon>
        <taxon>Pseudomonadota</taxon>
        <taxon>Gammaproteobacteria</taxon>
        <taxon>Alteromonadales</taxon>
        <taxon>Pseudoalteromonadaceae</taxon>
        <taxon>Pseudoalteromonas</taxon>
    </lineage>
</organism>
<proteinExistence type="predicted"/>
<protein>
    <recommendedName>
        <fullName evidence="3">Phage protein</fullName>
    </recommendedName>
</protein>
<reference evidence="2" key="1">
    <citation type="journal article" date="2019" name="Int. J. Syst. Evol. Microbiol.">
        <title>The Global Catalogue of Microorganisms (GCM) 10K type strain sequencing project: providing services to taxonomists for standard genome sequencing and annotation.</title>
        <authorList>
            <consortium name="The Broad Institute Genomics Platform"/>
            <consortium name="The Broad Institute Genome Sequencing Center for Infectious Disease"/>
            <person name="Wu L."/>
            <person name="Ma J."/>
        </authorList>
    </citation>
    <scope>NUCLEOTIDE SEQUENCE [LARGE SCALE GENOMIC DNA]</scope>
    <source>
        <strain evidence="2">CGMCC 1.15394</strain>
    </source>
</reference>
<dbReference type="Proteomes" id="UP000638462">
    <property type="component" value="Unassembled WGS sequence"/>
</dbReference>
<dbReference type="RefSeq" id="WP_188730624.1">
    <property type="nucleotide sequence ID" value="NZ_BMIT01000017.1"/>
</dbReference>
<dbReference type="EMBL" id="BMIT01000017">
    <property type="protein sequence ID" value="GGF07004.1"/>
    <property type="molecule type" value="Genomic_DNA"/>
</dbReference>
<gene>
    <name evidence="1" type="ORF">GCM10008027_34880</name>
</gene>
<accession>A0ABQ1TZE8</accession>
<evidence type="ECO:0008006" key="3">
    <source>
        <dbReference type="Google" id="ProtNLM"/>
    </source>
</evidence>
<evidence type="ECO:0000313" key="2">
    <source>
        <dbReference type="Proteomes" id="UP000638462"/>
    </source>
</evidence>